<dbReference type="STRING" id="330214.NIDE3771"/>
<organism evidence="1 2">
    <name type="scientific">Nitrospira defluvii</name>
    <dbReference type="NCBI Taxonomy" id="330214"/>
    <lineage>
        <taxon>Bacteria</taxon>
        <taxon>Pseudomonadati</taxon>
        <taxon>Nitrospirota</taxon>
        <taxon>Nitrospiria</taxon>
        <taxon>Nitrospirales</taxon>
        <taxon>Nitrospiraceae</taxon>
        <taxon>Nitrospira</taxon>
    </lineage>
</organism>
<keyword evidence="2" id="KW-1185">Reference proteome</keyword>
<evidence type="ECO:0000313" key="2">
    <source>
        <dbReference type="Proteomes" id="UP000001660"/>
    </source>
</evidence>
<dbReference type="HOGENOM" id="CLU_2895651_0_0_0"/>
<name>D8P7V1_9BACT</name>
<dbReference type="Proteomes" id="UP000001660">
    <property type="component" value="Chromosome"/>
</dbReference>
<protein>
    <submittedName>
        <fullName evidence="1">Uncharacterized protein</fullName>
    </submittedName>
</protein>
<dbReference type="EMBL" id="FP929003">
    <property type="protein sequence ID" value="CBK43447.1"/>
    <property type="molecule type" value="Genomic_DNA"/>
</dbReference>
<dbReference type="AlphaFoldDB" id="D8P7V1"/>
<evidence type="ECO:0000313" key="1">
    <source>
        <dbReference type="EMBL" id="CBK43447.1"/>
    </source>
</evidence>
<proteinExistence type="predicted"/>
<gene>
    <name evidence="1" type="ORF">NIDE3771</name>
</gene>
<reference evidence="1 2" key="1">
    <citation type="journal article" date="2010" name="Proc. Natl. Acad. Sci. U.S.A.">
        <title>A Nitrospira metagenome illuminates the physiology and evolution of globally important nitrite-oxidizing bacteria.</title>
        <authorList>
            <person name="Lucker S."/>
            <person name="Wagner M."/>
            <person name="Maixner F."/>
            <person name="Pelletier E."/>
            <person name="Koch H."/>
            <person name="Vacherie B."/>
            <person name="Rattei T."/>
            <person name="Sinninghe Damste J."/>
            <person name="Spieck E."/>
            <person name="Le Paslier D."/>
            <person name="Daims H."/>
        </authorList>
    </citation>
    <scope>NUCLEOTIDE SEQUENCE [LARGE SCALE GENOMIC DNA]</scope>
</reference>
<dbReference type="KEGG" id="nde:NIDE3771"/>
<sequence length="62" mass="7030">MRNYAPVPRKATIIRPVEVAQMPHFQPVQLHPGLAFPPVAGACALLRQLVRRLFIMRREEAA</sequence>
<accession>D8P7V1</accession>